<accession>A0A8H7JD23</accession>
<dbReference type="EMBL" id="RZGK01000003">
    <property type="protein sequence ID" value="KAF9700542.1"/>
    <property type="molecule type" value="Genomic_DNA"/>
</dbReference>
<dbReference type="Proteomes" id="UP000651452">
    <property type="component" value="Unassembled WGS sequence"/>
</dbReference>
<dbReference type="Pfam" id="PF04828">
    <property type="entry name" value="GFA"/>
    <property type="match status" value="1"/>
</dbReference>
<dbReference type="OrthoDB" id="2212170at2759"/>
<dbReference type="PANTHER" id="PTHR33337">
    <property type="entry name" value="GFA DOMAIN-CONTAINING PROTEIN"/>
    <property type="match status" value="1"/>
</dbReference>
<keyword evidence="2" id="KW-0479">Metal-binding</keyword>
<comment type="caution">
    <text evidence="6">The sequence shown here is derived from an EMBL/GenBank/DDBJ whole genome shotgun (WGS) entry which is preliminary data.</text>
</comment>
<keyword evidence="4" id="KW-0456">Lyase</keyword>
<evidence type="ECO:0000256" key="3">
    <source>
        <dbReference type="ARBA" id="ARBA00022833"/>
    </source>
</evidence>
<dbReference type="AlphaFoldDB" id="A0A8H7JD23"/>
<keyword evidence="3" id="KW-0862">Zinc</keyword>
<dbReference type="GO" id="GO:0016846">
    <property type="term" value="F:carbon-sulfur lyase activity"/>
    <property type="evidence" value="ECO:0007669"/>
    <property type="project" value="InterPro"/>
</dbReference>
<comment type="similarity">
    <text evidence="1">Belongs to the Gfa family.</text>
</comment>
<feature type="domain" description="CENP-V/GFA" evidence="5">
    <location>
        <begin position="2"/>
        <end position="121"/>
    </location>
</feature>
<keyword evidence="7" id="KW-1185">Reference proteome</keyword>
<dbReference type="PROSITE" id="PS51891">
    <property type="entry name" value="CENP_V_GFA"/>
    <property type="match status" value="1"/>
</dbReference>
<evidence type="ECO:0000256" key="4">
    <source>
        <dbReference type="ARBA" id="ARBA00023239"/>
    </source>
</evidence>
<dbReference type="Gene3D" id="3.90.1590.10">
    <property type="entry name" value="glutathione-dependent formaldehyde- activating enzyme (gfa)"/>
    <property type="match status" value="1"/>
</dbReference>
<organism evidence="6 7">
    <name type="scientific">Ascochyta lentis</name>
    <dbReference type="NCBI Taxonomy" id="205686"/>
    <lineage>
        <taxon>Eukaryota</taxon>
        <taxon>Fungi</taxon>
        <taxon>Dikarya</taxon>
        <taxon>Ascomycota</taxon>
        <taxon>Pezizomycotina</taxon>
        <taxon>Dothideomycetes</taxon>
        <taxon>Pleosporomycetidae</taxon>
        <taxon>Pleosporales</taxon>
        <taxon>Pleosporineae</taxon>
        <taxon>Didymellaceae</taxon>
        <taxon>Ascochyta</taxon>
    </lineage>
</organism>
<proteinExistence type="inferred from homology"/>
<reference evidence="6" key="1">
    <citation type="submission" date="2018-12" db="EMBL/GenBank/DDBJ databases">
        <authorList>
            <person name="Syme R.A."/>
            <person name="Farfan-Caceres L."/>
            <person name="Lichtenzveig J."/>
        </authorList>
    </citation>
    <scope>NUCLEOTIDE SEQUENCE</scope>
    <source>
        <strain evidence="6">Al4</strain>
    </source>
</reference>
<dbReference type="PANTHER" id="PTHR33337:SF40">
    <property type="entry name" value="CENP-V_GFA DOMAIN-CONTAINING PROTEIN-RELATED"/>
    <property type="match status" value="1"/>
</dbReference>
<evidence type="ECO:0000256" key="1">
    <source>
        <dbReference type="ARBA" id="ARBA00005495"/>
    </source>
</evidence>
<gene>
    <name evidence="6" type="ORF">EKO04_002078</name>
</gene>
<protein>
    <recommendedName>
        <fullName evidence="5">CENP-V/GFA domain-containing protein</fullName>
    </recommendedName>
</protein>
<sequence length="126" mass="13679">MPEGRCNCASIKVSIAEMPKESVICYCGNCRRAGSTPGSIVYMFNKSEVTIDDPNGALKSYKDSDTTSGNTIIRQFCSNCGCPIASLLSEDSPKIILKGGLFDHIPRPGVTSFEQNQPKWLEIARA</sequence>
<evidence type="ECO:0000313" key="6">
    <source>
        <dbReference type="EMBL" id="KAF9700542.1"/>
    </source>
</evidence>
<dbReference type="SUPFAM" id="SSF51316">
    <property type="entry name" value="Mss4-like"/>
    <property type="match status" value="1"/>
</dbReference>
<evidence type="ECO:0000256" key="2">
    <source>
        <dbReference type="ARBA" id="ARBA00022723"/>
    </source>
</evidence>
<evidence type="ECO:0000313" key="7">
    <source>
        <dbReference type="Proteomes" id="UP000651452"/>
    </source>
</evidence>
<evidence type="ECO:0000259" key="5">
    <source>
        <dbReference type="PROSITE" id="PS51891"/>
    </source>
</evidence>
<reference evidence="6" key="2">
    <citation type="submission" date="2020-09" db="EMBL/GenBank/DDBJ databases">
        <title>Reference genome assembly for Australian Ascochyta lentis isolate Al4.</title>
        <authorList>
            <person name="Lee R.C."/>
            <person name="Farfan-Caceres L.M."/>
            <person name="Debler J.W."/>
            <person name="Williams A.H."/>
            <person name="Henares B.M."/>
        </authorList>
    </citation>
    <scope>NUCLEOTIDE SEQUENCE</scope>
    <source>
        <strain evidence="6">Al4</strain>
    </source>
</reference>
<dbReference type="GO" id="GO:0046872">
    <property type="term" value="F:metal ion binding"/>
    <property type="evidence" value="ECO:0007669"/>
    <property type="project" value="UniProtKB-KW"/>
</dbReference>
<dbReference type="InterPro" id="IPR011057">
    <property type="entry name" value="Mss4-like_sf"/>
</dbReference>
<name>A0A8H7JD23_9PLEO</name>
<dbReference type="InterPro" id="IPR006913">
    <property type="entry name" value="CENP-V/GFA"/>
</dbReference>